<proteinExistence type="predicted"/>
<protein>
    <submittedName>
        <fullName evidence="2">Uncharacterized protein</fullName>
    </submittedName>
</protein>
<evidence type="ECO:0000256" key="1">
    <source>
        <dbReference type="SAM" id="Phobius"/>
    </source>
</evidence>
<gene>
    <name evidence="2" type="ORF">PATL70BA_0531</name>
</gene>
<keyword evidence="1" id="KW-0812">Transmembrane</keyword>
<dbReference type="EMBL" id="LR130778">
    <property type="protein sequence ID" value="VDN46388.1"/>
    <property type="molecule type" value="Genomic_DNA"/>
</dbReference>
<accession>A0A3P7PBX1</accession>
<keyword evidence="1" id="KW-1133">Transmembrane helix</keyword>
<name>A0A3P7PBX1_9FIRM</name>
<dbReference type="RefSeq" id="WP_125135911.1">
    <property type="nucleotide sequence ID" value="NZ_LR130778.1"/>
</dbReference>
<dbReference type="AlphaFoldDB" id="A0A3P7PBX1"/>
<reference evidence="2 3" key="1">
    <citation type="submission" date="2018-09" db="EMBL/GenBank/DDBJ databases">
        <authorList>
            <person name="Postec A."/>
        </authorList>
    </citation>
    <scope>NUCLEOTIDE SEQUENCE [LARGE SCALE GENOMIC DNA]</scope>
    <source>
        <strain evidence="2">70B-A</strain>
    </source>
</reference>
<evidence type="ECO:0000313" key="3">
    <source>
        <dbReference type="Proteomes" id="UP000279029"/>
    </source>
</evidence>
<organism evidence="2 3">
    <name type="scientific">Petrocella atlantisensis</name>
    <dbReference type="NCBI Taxonomy" id="2173034"/>
    <lineage>
        <taxon>Bacteria</taxon>
        <taxon>Bacillati</taxon>
        <taxon>Bacillota</taxon>
        <taxon>Clostridia</taxon>
        <taxon>Lachnospirales</taxon>
        <taxon>Vallitaleaceae</taxon>
        <taxon>Petrocella</taxon>
    </lineage>
</organism>
<keyword evidence="1" id="KW-0472">Membrane</keyword>
<sequence length="238" mass="27916">MIVHPYYKHQEGSSSILVIILMVVMMVFGLAVLTTSLSNQRLAEKKQDWLHDYYNLEGLVEEKIGEIDHILLSVQDEAMNYMMGDPYSLDYNRDAHFEALTKQQIFSYIYMELLKERLSHSIKGDKSLALYMTDYDINAIYNGYALMPSYIEFDSYHLEGDYPKHITVRLALLPPNPDNLKENFQLIDRYDITSYYQWQDAFQYDDVFEFEDVFDEPDSELLEAVPSNPFEDPNQPLP</sequence>
<feature type="transmembrane region" description="Helical" evidence="1">
    <location>
        <begin position="16"/>
        <end position="37"/>
    </location>
</feature>
<dbReference type="KEGG" id="cbar:PATL70BA_0531"/>
<evidence type="ECO:0000313" key="2">
    <source>
        <dbReference type="EMBL" id="VDN46388.1"/>
    </source>
</evidence>
<keyword evidence="3" id="KW-1185">Reference proteome</keyword>
<dbReference type="Proteomes" id="UP000279029">
    <property type="component" value="Chromosome"/>
</dbReference>